<comment type="caution">
    <text evidence="2">The sequence shown here is derived from an EMBL/GenBank/DDBJ whole genome shotgun (WGS) entry which is preliminary data.</text>
</comment>
<accession>A0ABS8UKA1</accession>
<dbReference type="EMBL" id="JACEIK010002038">
    <property type="protein sequence ID" value="MCD9558633.1"/>
    <property type="molecule type" value="Genomic_DNA"/>
</dbReference>
<feature type="region of interest" description="Disordered" evidence="1">
    <location>
        <begin position="167"/>
        <end position="198"/>
    </location>
</feature>
<gene>
    <name evidence="2" type="ORF">HAX54_016084</name>
</gene>
<keyword evidence="3" id="KW-1185">Reference proteome</keyword>
<evidence type="ECO:0000313" key="2">
    <source>
        <dbReference type="EMBL" id="MCD9558633.1"/>
    </source>
</evidence>
<evidence type="ECO:0000256" key="1">
    <source>
        <dbReference type="SAM" id="MobiDB-lite"/>
    </source>
</evidence>
<proteinExistence type="predicted"/>
<reference evidence="2 3" key="1">
    <citation type="journal article" date="2021" name="BMC Genomics">
        <title>Datura genome reveals duplications of psychoactive alkaloid biosynthetic genes and high mutation rate following tissue culture.</title>
        <authorList>
            <person name="Rajewski A."/>
            <person name="Carter-House D."/>
            <person name="Stajich J."/>
            <person name="Litt A."/>
        </authorList>
    </citation>
    <scope>NUCLEOTIDE SEQUENCE [LARGE SCALE GENOMIC DNA]</scope>
    <source>
        <strain evidence="2">AR-01</strain>
    </source>
</reference>
<evidence type="ECO:0000313" key="3">
    <source>
        <dbReference type="Proteomes" id="UP000823775"/>
    </source>
</evidence>
<sequence>MKTTNQLEKGNSLLKERLNKIKRKKKRKVPKKRTRFKVKIGADMNKQQNTFEYDKHDTNTNEQQIIRCMHSSNDTENSDKVPITANKENSNDQEHTEKGNDINSESGRKRMNYGVDTGDNIKEKYIAPEESSSVPSNIKNLPPISLVVDLNDNMLESYSSQEVIGSKDDENVIVNDEEWPEREESIDRSEDESDAQQHLREICERNGISLVKKGKADTK</sequence>
<organism evidence="2 3">
    <name type="scientific">Datura stramonium</name>
    <name type="common">Jimsonweed</name>
    <name type="synonym">Common thornapple</name>
    <dbReference type="NCBI Taxonomy" id="4076"/>
    <lineage>
        <taxon>Eukaryota</taxon>
        <taxon>Viridiplantae</taxon>
        <taxon>Streptophyta</taxon>
        <taxon>Embryophyta</taxon>
        <taxon>Tracheophyta</taxon>
        <taxon>Spermatophyta</taxon>
        <taxon>Magnoliopsida</taxon>
        <taxon>eudicotyledons</taxon>
        <taxon>Gunneridae</taxon>
        <taxon>Pentapetalae</taxon>
        <taxon>asterids</taxon>
        <taxon>lamiids</taxon>
        <taxon>Solanales</taxon>
        <taxon>Solanaceae</taxon>
        <taxon>Solanoideae</taxon>
        <taxon>Datureae</taxon>
        <taxon>Datura</taxon>
    </lineage>
</organism>
<dbReference type="Proteomes" id="UP000823775">
    <property type="component" value="Unassembled WGS sequence"/>
</dbReference>
<protein>
    <submittedName>
        <fullName evidence="2">Uncharacterized protein</fullName>
    </submittedName>
</protein>
<feature type="region of interest" description="Disordered" evidence="1">
    <location>
        <begin position="72"/>
        <end position="112"/>
    </location>
</feature>
<feature type="compositionally biased region" description="Basic and acidic residues" evidence="1">
    <location>
        <begin position="89"/>
        <end position="100"/>
    </location>
</feature>
<name>A0ABS8UKA1_DATST</name>